<dbReference type="SUPFAM" id="SSF49464">
    <property type="entry name" value="Carboxypeptidase regulatory domain-like"/>
    <property type="match status" value="1"/>
</dbReference>
<reference evidence="3 4" key="1">
    <citation type="journal article" date="2016" name="Nat. Commun.">
        <title>Thousands of microbial genomes shed light on interconnected biogeochemical processes in an aquifer system.</title>
        <authorList>
            <person name="Anantharaman K."/>
            <person name="Brown C.T."/>
            <person name="Hug L.A."/>
            <person name="Sharon I."/>
            <person name="Castelle C.J."/>
            <person name="Probst A.J."/>
            <person name="Thomas B.C."/>
            <person name="Singh A."/>
            <person name="Wilkins M.J."/>
            <person name="Karaoz U."/>
            <person name="Brodie E.L."/>
            <person name="Williams K.H."/>
            <person name="Hubbard S.S."/>
            <person name="Banfield J.F."/>
        </authorList>
    </citation>
    <scope>NUCLEOTIDE SEQUENCE [LARGE SCALE GENOMIC DNA]</scope>
</reference>
<keyword evidence="2" id="KW-0812">Transmembrane</keyword>
<evidence type="ECO:0000256" key="2">
    <source>
        <dbReference type="SAM" id="Phobius"/>
    </source>
</evidence>
<accession>A0A1F5IQR0</accession>
<dbReference type="Proteomes" id="UP000176336">
    <property type="component" value="Unassembled WGS sequence"/>
</dbReference>
<protein>
    <recommendedName>
        <fullName evidence="5">Carboxypeptidase regulatory-like domain-containing protein</fullName>
    </recommendedName>
</protein>
<sequence length="349" mass="38752">MHPIPQNVTSFQFKLIGDMTLKQFAYLAVGSAIAYLMFVFLARDYPLAAWPLIAISALLGVVFAFLPIGSRPLDHWLKAFLKAVYSPTKRIWKKNGKAYNEDPLFDSRLVMYLAGVNQIRSDKTGESENQNSDMLTHQNTDTPISSDTPDSLPTKEELQKTVELARQAQQLQMKIIQTERTLSQMKDQAQKPAPIPADYSQQVNKTMANLQNLITQASIVKQQIQTVQEGSPSKPSAITEALLREKIKVVVPAKLKQVQVALTTFPNVINGIVKDIGGNYIEGVVAVIYDKEGLPVRALKTNKLGQFTGSTPLPNGTYTLEVEKDNFRFDVLQIELAGDILPPLQITAK</sequence>
<keyword evidence="2" id="KW-0472">Membrane</keyword>
<comment type="caution">
    <text evidence="3">The sequence shown here is derived from an EMBL/GenBank/DDBJ whole genome shotgun (WGS) entry which is preliminary data.</text>
</comment>
<feature type="transmembrane region" description="Helical" evidence="2">
    <location>
        <begin position="48"/>
        <end position="68"/>
    </location>
</feature>
<proteinExistence type="predicted"/>
<evidence type="ECO:0000313" key="3">
    <source>
        <dbReference type="EMBL" id="OGE18667.1"/>
    </source>
</evidence>
<feature type="region of interest" description="Disordered" evidence="1">
    <location>
        <begin position="122"/>
        <end position="153"/>
    </location>
</feature>
<evidence type="ECO:0008006" key="5">
    <source>
        <dbReference type="Google" id="ProtNLM"/>
    </source>
</evidence>
<dbReference type="Gene3D" id="2.60.40.1120">
    <property type="entry name" value="Carboxypeptidase-like, regulatory domain"/>
    <property type="match status" value="1"/>
</dbReference>
<keyword evidence="2" id="KW-1133">Transmembrane helix</keyword>
<evidence type="ECO:0000256" key="1">
    <source>
        <dbReference type="SAM" id="MobiDB-lite"/>
    </source>
</evidence>
<dbReference type="AlphaFoldDB" id="A0A1F5IQR0"/>
<organism evidence="3 4">
    <name type="scientific">Candidatus Daviesbacteria bacterium RIFCSPHIGHO2_01_FULL_41_23</name>
    <dbReference type="NCBI Taxonomy" id="1797764"/>
    <lineage>
        <taxon>Bacteria</taxon>
        <taxon>Candidatus Daviesiibacteriota</taxon>
    </lineage>
</organism>
<dbReference type="InterPro" id="IPR008969">
    <property type="entry name" value="CarboxyPept-like_regulatory"/>
</dbReference>
<evidence type="ECO:0000313" key="4">
    <source>
        <dbReference type="Proteomes" id="UP000176336"/>
    </source>
</evidence>
<gene>
    <name evidence="3" type="ORF">A2871_04175</name>
</gene>
<dbReference type="Pfam" id="PF12666">
    <property type="entry name" value="PrgI"/>
    <property type="match status" value="1"/>
</dbReference>
<feature type="transmembrane region" description="Helical" evidence="2">
    <location>
        <begin position="24"/>
        <end position="42"/>
    </location>
</feature>
<dbReference type="InterPro" id="IPR024414">
    <property type="entry name" value="Uncharacterised_PrgI"/>
</dbReference>
<dbReference type="EMBL" id="MFCR01000011">
    <property type="protein sequence ID" value="OGE18667.1"/>
    <property type="molecule type" value="Genomic_DNA"/>
</dbReference>
<feature type="compositionally biased region" description="Polar residues" evidence="1">
    <location>
        <begin position="127"/>
        <end position="151"/>
    </location>
</feature>
<name>A0A1F5IQR0_9BACT</name>